<dbReference type="EMBL" id="QFPJ01000010">
    <property type="protein sequence ID" value="PZQ23006.1"/>
    <property type="molecule type" value="Genomic_DNA"/>
</dbReference>
<evidence type="ECO:0000313" key="3">
    <source>
        <dbReference type="EMBL" id="PZQ23006.1"/>
    </source>
</evidence>
<gene>
    <name evidence="3" type="ORF">DI569_06145</name>
</gene>
<organism evidence="3 4">
    <name type="scientific">Sphingopyxis macrogoltabida</name>
    <name type="common">Sphingomonas macrogoltabidus</name>
    <dbReference type="NCBI Taxonomy" id="33050"/>
    <lineage>
        <taxon>Bacteria</taxon>
        <taxon>Pseudomonadati</taxon>
        <taxon>Pseudomonadota</taxon>
        <taxon>Alphaproteobacteria</taxon>
        <taxon>Sphingomonadales</taxon>
        <taxon>Sphingomonadaceae</taxon>
        <taxon>Sphingopyxis</taxon>
    </lineage>
</organism>
<name>A0A2W5L1E2_SPHMC</name>
<reference evidence="3 4" key="1">
    <citation type="submission" date="2017-08" db="EMBL/GenBank/DDBJ databases">
        <title>Infants hospitalized years apart are colonized by the same room-sourced microbial strains.</title>
        <authorList>
            <person name="Brooks B."/>
            <person name="Olm M.R."/>
            <person name="Firek B.A."/>
            <person name="Baker R."/>
            <person name="Thomas B.C."/>
            <person name="Morowitz M.J."/>
            <person name="Banfield J.F."/>
        </authorList>
    </citation>
    <scope>NUCLEOTIDE SEQUENCE [LARGE SCALE GENOMIC DNA]</scope>
    <source>
        <strain evidence="3">S2_005_003_R2_47</strain>
    </source>
</reference>
<dbReference type="Pfam" id="PF03693">
    <property type="entry name" value="ParD_antitoxin"/>
    <property type="match status" value="1"/>
</dbReference>
<sequence length="84" mass="9503">MGSKNTSVALGDPFIEFARRKVDSGEFATTSEVVREAMRRYIAYDDSVEALRREIQKGIDSGPAEPFDFEAFRKDMRTKYDDGG</sequence>
<dbReference type="PANTHER" id="PTHR36582">
    <property type="entry name" value="ANTITOXIN PARD"/>
    <property type="match status" value="1"/>
</dbReference>
<evidence type="ECO:0000313" key="4">
    <source>
        <dbReference type="Proteomes" id="UP000248597"/>
    </source>
</evidence>
<protein>
    <submittedName>
        <fullName evidence="3">Type II toxin-antitoxin system ParD family antitoxin</fullName>
    </submittedName>
</protein>
<evidence type="ECO:0000256" key="2">
    <source>
        <dbReference type="ARBA" id="ARBA00022649"/>
    </source>
</evidence>
<dbReference type="NCBIfam" id="TIGR02606">
    <property type="entry name" value="antidote_CC2985"/>
    <property type="match status" value="1"/>
</dbReference>
<dbReference type="CDD" id="cd22231">
    <property type="entry name" value="RHH_NikR_HicB-like"/>
    <property type="match status" value="1"/>
</dbReference>
<dbReference type="Gene3D" id="6.10.10.120">
    <property type="entry name" value="Antitoxin ParD1-like"/>
    <property type="match status" value="1"/>
</dbReference>
<proteinExistence type="inferred from homology"/>
<comment type="similarity">
    <text evidence="1">Belongs to the ParD antitoxin family.</text>
</comment>
<dbReference type="GO" id="GO:0006355">
    <property type="term" value="P:regulation of DNA-templated transcription"/>
    <property type="evidence" value="ECO:0007669"/>
    <property type="project" value="InterPro"/>
</dbReference>
<dbReference type="InterPro" id="IPR022789">
    <property type="entry name" value="ParD"/>
</dbReference>
<keyword evidence="2" id="KW-1277">Toxin-antitoxin system</keyword>
<dbReference type="PANTHER" id="PTHR36582:SF2">
    <property type="entry name" value="ANTITOXIN PARD"/>
    <property type="match status" value="1"/>
</dbReference>
<dbReference type="InterPro" id="IPR010985">
    <property type="entry name" value="Ribbon_hlx_hlx"/>
</dbReference>
<dbReference type="Proteomes" id="UP000248597">
    <property type="component" value="Unassembled WGS sequence"/>
</dbReference>
<comment type="caution">
    <text evidence="3">The sequence shown here is derived from an EMBL/GenBank/DDBJ whole genome shotgun (WGS) entry which is preliminary data.</text>
</comment>
<dbReference type="AlphaFoldDB" id="A0A2W5L1E2"/>
<dbReference type="InterPro" id="IPR038296">
    <property type="entry name" value="ParD_sf"/>
</dbReference>
<accession>A0A2W5L1E2</accession>
<evidence type="ECO:0000256" key="1">
    <source>
        <dbReference type="ARBA" id="ARBA00008580"/>
    </source>
</evidence>
<dbReference type="SUPFAM" id="SSF47598">
    <property type="entry name" value="Ribbon-helix-helix"/>
    <property type="match status" value="1"/>
</dbReference>